<evidence type="ECO:0000313" key="9">
    <source>
        <dbReference type="EMBL" id="KAK1330935.1"/>
    </source>
</evidence>
<feature type="region of interest" description="Disordered" evidence="7">
    <location>
        <begin position="121"/>
        <end position="160"/>
    </location>
</feature>
<feature type="compositionally biased region" description="Basic and acidic residues" evidence="7">
    <location>
        <begin position="138"/>
        <end position="152"/>
    </location>
</feature>
<dbReference type="Gene3D" id="2.30.29.30">
    <property type="entry name" value="Pleckstrin-homology domain (PH domain)/Phosphotyrosine-binding domain (PTB)"/>
    <property type="match status" value="1"/>
</dbReference>
<feature type="region of interest" description="Disordered" evidence="7">
    <location>
        <begin position="191"/>
        <end position="296"/>
    </location>
</feature>
<evidence type="ECO:0000256" key="2">
    <source>
        <dbReference type="ARBA" id="ARBA00007881"/>
    </source>
</evidence>
<dbReference type="SMART" id="SM00252">
    <property type="entry name" value="SH2"/>
    <property type="match status" value="1"/>
</dbReference>
<dbReference type="Pfam" id="PF00017">
    <property type="entry name" value="SH2"/>
    <property type="match status" value="1"/>
</dbReference>
<evidence type="ECO:0000256" key="4">
    <source>
        <dbReference type="ARBA" id="ARBA00022949"/>
    </source>
</evidence>
<dbReference type="SUPFAM" id="SSF55550">
    <property type="entry name" value="SH2 domain"/>
    <property type="match status" value="1"/>
</dbReference>
<dbReference type="FunFam" id="2.30.29.30:FF:000039">
    <property type="entry name" value="Tensin 1"/>
    <property type="match status" value="1"/>
</dbReference>
<name>A0AA40HHQ3_CNENI</name>
<dbReference type="Proteomes" id="UP001177744">
    <property type="component" value="Unassembled WGS sequence"/>
</dbReference>
<organism evidence="9 10">
    <name type="scientific">Cnephaeus nilssonii</name>
    <name type="common">Northern bat</name>
    <name type="synonym">Eptesicus nilssonii</name>
    <dbReference type="NCBI Taxonomy" id="3371016"/>
    <lineage>
        <taxon>Eukaryota</taxon>
        <taxon>Metazoa</taxon>
        <taxon>Chordata</taxon>
        <taxon>Craniata</taxon>
        <taxon>Vertebrata</taxon>
        <taxon>Euteleostomi</taxon>
        <taxon>Mammalia</taxon>
        <taxon>Eutheria</taxon>
        <taxon>Laurasiatheria</taxon>
        <taxon>Chiroptera</taxon>
        <taxon>Yangochiroptera</taxon>
        <taxon>Vespertilionidae</taxon>
        <taxon>Cnephaeus</taxon>
    </lineage>
</organism>
<keyword evidence="5 6" id="KW-0727">SH2 domain</keyword>
<sequence>MSQVMPSPLLAGGHAVRLPPCEEPRRVLHPAPSPNLPPQCPYYTTEGWGAQALMASMPCKEPPNKLQQAPQARANASCLLRAPGEQPSGALEDLDSYIGFSLESLNQMILELDPTFQLLPTAAGGPWAEPTQSTTSQRKKEEPEALGKDQGRSARRGAWGPDLVEKELPVDSEEQEAVSYIKYIEVTSTRSRCHEGPQRCSSPSVTPPFGSPRNGGLLLSRDIPRETRSSSESLIFSGSQGIGHQRPPPPAGALSSHPPPSPSISIPCTRSQASGPHGFGSPLMASPGVEKGLGGPATLGGNGVSVVSARPATDVSYVFGSSQSLLRSSISSPQSSSRSLESPASSSSSLHSLGPVSLCTRASDNQVPATHPKQGPAPSSLFPATGQGACQQLPPIHRQLHGGHTHRADQRLPRTRVFPTPADPRTPGLCATWGCFCRQPLSSHQEPQPDPARGLSQRIPPWQLEMPWGRGPARDMQPTMKFVMDTSKYWFKPSITREQAIELLRKEEPGAFVVRDSSSFRGSFGLALKVQEAPAPAQNRSGEDSSDLIRHFLIESSAKGVHLKGADEEPYFGSLSAFVCQHSIMPLALPCKLTIPHKELGGGDGASDPAADSRASCLKRSAGCHVLYLSSVSVETLTGALAVQKAISTILERDALPTPTVVHFKVTEQGITLTDVQRKVFFRRHYPLSTLRFCGMDPEQRKWQKYCKPSWIFGFVAKSQTNAQENMCHLFAEYDTVQPASQVISLVGALLQDTERM</sequence>
<reference evidence="9" key="1">
    <citation type="submission" date="2023-06" db="EMBL/GenBank/DDBJ databases">
        <title>Reference genome for the Northern bat (Eptesicus nilssonii), a most northern bat species.</title>
        <authorList>
            <person name="Laine V.N."/>
            <person name="Pulliainen A.T."/>
            <person name="Lilley T.M."/>
        </authorList>
    </citation>
    <scope>NUCLEOTIDE SEQUENCE</scope>
    <source>
        <strain evidence="9">BLF_Eptnil</strain>
        <tissue evidence="9">Kidney</tissue>
    </source>
</reference>
<evidence type="ECO:0000256" key="6">
    <source>
        <dbReference type="PROSITE-ProRule" id="PRU00191"/>
    </source>
</evidence>
<dbReference type="AlphaFoldDB" id="A0AA40HHQ3"/>
<feature type="compositionally biased region" description="Pro residues" evidence="7">
    <location>
        <begin position="246"/>
        <end position="262"/>
    </location>
</feature>
<dbReference type="Pfam" id="PF08416">
    <property type="entry name" value="PTB"/>
    <property type="match status" value="1"/>
</dbReference>
<comment type="caution">
    <text evidence="9">The sequence shown here is derived from an EMBL/GenBank/DDBJ whole genome shotgun (WGS) entry which is preliminary data.</text>
</comment>
<evidence type="ECO:0000256" key="7">
    <source>
        <dbReference type="SAM" id="MobiDB-lite"/>
    </source>
</evidence>
<feature type="compositionally biased region" description="Polar residues" evidence="7">
    <location>
        <begin position="230"/>
        <end position="239"/>
    </location>
</feature>
<evidence type="ECO:0000256" key="1">
    <source>
        <dbReference type="ARBA" id="ARBA00004246"/>
    </source>
</evidence>
<dbReference type="InterPro" id="IPR036860">
    <property type="entry name" value="SH2_dom_sf"/>
</dbReference>
<keyword evidence="4" id="KW-0965">Cell junction</keyword>
<keyword evidence="10" id="KW-1185">Reference proteome</keyword>
<dbReference type="InterPro" id="IPR051484">
    <property type="entry name" value="Tensin_PTEN_phosphatase"/>
</dbReference>
<gene>
    <name evidence="9" type="ORF">QTO34_008877</name>
</gene>
<dbReference type="Gene3D" id="3.30.505.10">
    <property type="entry name" value="SH2 domain"/>
    <property type="match status" value="1"/>
</dbReference>
<dbReference type="InterPro" id="IPR033929">
    <property type="entry name" value="Tensin_PTB"/>
</dbReference>
<feature type="region of interest" description="Disordered" evidence="7">
    <location>
        <begin position="326"/>
        <end position="390"/>
    </location>
</feature>
<evidence type="ECO:0000313" key="10">
    <source>
        <dbReference type="Proteomes" id="UP001177744"/>
    </source>
</evidence>
<dbReference type="InterPro" id="IPR006020">
    <property type="entry name" value="PTB/PI_dom"/>
</dbReference>
<dbReference type="InterPro" id="IPR000980">
    <property type="entry name" value="SH2"/>
</dbReference>
<dbReference type="PANTHER" id="PTHR45734">
    <property type="entry name" value="TENSIN"/>
    <property type="match status" value="1"/>
</dbReference>
<dbReference type="GO" id="GO:0005925">
    <property type="term" value="C:focal adhesion"/>
    <property type="evidence" value="ECO:0007669"/>
    <property type="project" value="UniProtKB-SubCell"/>
</dbReference>
<proteinExistence type="inferred from homology"/>
<keyword evidence="3" id="KW-0597">Phosphoprotein</keyword>
<dbReference type="SMART" id="SM00462">
    <property type="entry name" value="PTB"/>
    <property type="match status" value="1"/>
</dbReference>
<dbReference type="SUPFAM" id="SSF50729">
    <property type="entry name" value="PH domain-like"/>
    <property type="match status" value="1"/>
</dbReference>
<comment type="subcellular location">
    <subcellularLocation>
        <location evidence="1">Cell junction</location>
        <location evidence="1">Focal adhesion</location>
    </subcellularLocation>
</comment>
<evidence type="ECO:0000259" key="8">
    <source>
        <dbReference type="PROSITE" id="PS50001"/>
    </source>
</evidence>
<dbReference type="PANTHER" id="PTHR45734:SF6">
    <property type="entry name" value="TENSIN-4"/>
    <property type="match status" value="1"/>
</dbReference>
<dbReference type="PROSITE" id="PS50001">
    <property type="entry name" value="SH2"/>
    <property type="match status" value="1"/>
</dbReference>
<dbReference type="EMBL" id="JAULJE010000020">
    <property type="protein sequence ID" value="KAK1330935.1"/>
    <property type="molecule type" value="Genomic_DNA"/>
</dbReference>
<protein>
    <recommendedName>
        <fullName evidence="8">SH2 domain-containing protein</fullName>
    </recommendedName>
</protein>
<comment type="similarity">
    <text evidence="2">Belongs to the PTEN phosphatase protein family.</text>
</comment>
<dbReference type="InterPro" id="IPR013625">
    <property type="entry name" value="PTB"/>
</dbReference>
<dbReference type="FunFam" id="3.30.505.10:FF:000002">
    <property type="entry name" value="Tensin 1"/>
    <property type="match status" value="1"/>
</dbReference>
<evidence type="ECO:0000256" key="5">
    <source>
        <dbReference type="ARBA" id="ARBA00022999"/>
    </source>
</evidence>
<accession>A0AA40HHQ3</accession>
<feature type="compositionally biased region" description="Low complexity" evidence="7">
    <location>
        <begin position="326"/>
        <end position="358"/>
    </location>
</feature>
<dbReference type="CDD" id="cd01213">
    <property type="entry name" value="PTB_tensin"/>
    <property type="match status" value="1"/>
</dbReference>
<evidence type="ECO:0000256" key="3">
    <source>
        <dbReference type="ARBA" id="ARBA00022553"/>
    </source>
</evidence>
<feature type="domain" description="SH2" evidence="8">
    <location>
        <begin position="490"/>
        <end position="597"/>
    </location>
</feature>
<dbReference type="InterPro" id="IPR011993">
    <property type="entry name" value="PH-like_dom_sf"/>
</dbReference>